<sequence length="105" mass="11218">MLTTSSFISGTTVLGNSFFCFFFCFFSFDGCFALPSGKLTLSTTGSEDTFVTDTTSEIGSSDACGLVVNTILCANVLKVLDELSSSYSSSAHELLISTRFFVVLL</sequence>
<keyword evidence="1" id="KW-0812">Transmembrane</keyword>
<name>A0A2M4DFW5_ANODA</name>
<evidence type="ECO:0000256" key="1">
    <source>
        <dbReference type="SAM" id="Phobius"/>
    </source>
</evidence>
<dbReference type="EMBL" id="GGFL01012265">
    <property type="protein sequence ID" value="MBW76443.1"/>
    <property type="molecule type" value="Transcribed_RNA"/>
</dbReference>
<proteinExistence type="predicted"/>
<accession>A0A2M4DFW5</accession>
<reference evidence="2" key="1">
    <citation type="submission" date="2018-01" db="EMBL/GenBank/DDBJ databases">
        <title>An insight into the sialome of Amazonian anophelines.</title>
        <authorList>
            <person name="Ribeiro J.M."/>
            <person name="Scarpassa V."/>
            <person name="Calvo E."/>
        </authorList>
    </citation>
    <scope>NUCLEOTIDE SEQUENCE</scope>
</reference>
<organism evidence="2">
    <name type="scientific">Anopheles darlingi</name>
    <name type="common">Mosquito</name>
    <dbReference type="NCBI Taxonomy" id="43151"/>
    <lineage>
        <taxon>Eukaryota</taxon>
        <taxon>Metazoa</taxon>
        <taxon>Ecdysozoa</taxon>
        <taxon>Arthropoda</taxon>
        <taxon>Hexapoda</taxon>
        <taxon>Insecta</taxon>
        <taxon>Pterygota</taxon>
        <taxon>Neoptera</taxon>
        <taxon>Endopterygota</taxon>
        <taxon>Diptera</taxon>
        <taxon>Nematocera</taxon>
        <taxon>Culicoidea</taxon>
        <taxon>Culicidae</taxon>
        <taxon>Anophelinae</taxon>
        <taxon>Anopheles</taxon>
    </lineage>
</organism>
<evidence type="ECO:0000313" key="2">
    <source>
        <dbReference type="EMBL" id="MBW76443.1"/>
    </source>
</evidence>
<keyword evidence="1" id="KW-0472">Membrane</keyword>
<feature type="transmembrane region" description="Helical" evidence="1">
    <location>
        <begin position="6"/>
        <end position="28"/>
    </location>
</feature>
<keyword evidence="1" id="KW-1133">Transmembrane helix</keyword>
<dbReference type="AlphaFoldDB" id="A0A2M4DFW5"/>
<protein>
    <submittedName>
        <fullName evidence="2">Putative secreted protein</fullName>
    </submittedName>
</protein>